<dbReference type="Proteomes" id="UP000237438">
    <property type="component" value="Unassembled WGS sequence"/>
</dbReference>
<organism evidence="1 2">
    <name type="scientific">Erysiphe pulchra</name>
    <dbReference type="NCBI Taxonomy" id="225359"/>
    <lineage>
        <taxon>Eukaryota</taxon>
        <taxon>Fungi</taxon>
        <taxon>Dikarya</taxon>
        <taxon>Ascomycota</taxon>
        <taxon>Pezizomycotina</taxon>
        <taxon>Leotiomycetes</taxon>
        <taxon>Erysiphales</taxon>
        <taxon>Erysiphaceae</taxon>
        <taxon>Erysiphe</taxon>
    </lineage>
</organism>
<reference evidence="1 2" key="1">
    <citation type="submission" date="2017-10" db="EMBL/GenBank/DDBJ databases">
        <title>Development of genomic resources for the powdery mildew, Erysiphe pulchra.</title>
        <authorList>
            <person name="Wadl P.A."/>
            <person name="Mack B.M."/>
            <person name="Moore G."/>
            <person name="Beltz S.B."/>
        </authorList>
    </citation>
    <scope>NUCLEOTIDE SEQUENCE [LARGE SCALE GENOMIC DNA]</scope>
    <source>
        <strain evidence="1">Cflorida</strain>
    </source>
</reference>
<dbReference type="EMBL" id="PEDP01000119">
    <property type="protein sequence ID" value="POS87489.1"/>
    <property type="molecule type" value="Genomic_DNA"/>
</dbReference>
<comment type="caution">
    <text evidence="1">The sequence shown here is derived from an EMBL/GenBank/DDBJ whole genome shotgun (WGS) entry which is preliminary data.</text>
</comment>
<name>A0A2S4PZM6_9PEZI</name>
<evidence type="ECO:0000313" key="1">
    <source>
        <dbReference type="EMBL" id="POS87489.1"/>
    </source>
</evidence>
<dbReference type="OrthoDB" id="3650403at2759"/>
<evidence type="ECO:0000313" key="2">
    <source>
        <dbReference type="Proteomes" id="UP000237438"/>
    </source>
</evidence>
<protein>
    <submittedName>
        <fullName evidence="1">Uncharacterized protein</fullName>
    </submittedName>
</protein>
<keyword evidence="2" id="KW-1185">Reference proteome</keyword>
<accession>A0A2S4PZM6</accession>
<gene>
    <name evidence="1" type="ORF">EPUL_001350</name>
</gene>
<dbReference type="Pfam" id="PF14223">
    <property type="entry name" value="Retrotran_gag_2"/>
    <property type="match status" value="1"/>
</dbReference>
<sequence length="235" mass="27159">MLMEEYSVVDASDARLAENKNSLEEITSSISRLSLSSCQVTDSRTSSHNRIFINVEKEKTYLRDEGTLTYLLPQGLDDYDQALFTPKALWAYLQKKYNKPNKLAVAQFTKDINNFEFTQGITIADAWNRMTDLRRKVISAKLTAKTQYDDESLLLILTNALPEAYQSVIDDLNINTNLTIDDQLKHLENKEEKLRLAKDDVVLKFVSRKFSLPKTHEMMSWKTKVEVPVDREIER</sequence>
<proteinExistence type="predicted"/>
<dbReference type="AlphaFoldDB" id="A0A2S4PZM6"/>